<keyword evidence="3" id="KW-1185">Reference proteome</keyword>
<reference evidence="4" key="1">
    <citation type="submission" date="2025-08" db="UniProtKB">
        <authorList>
            <consortium name="RefSeq"/>
        </authorList>
    </citation>
    <scope>IDENTIFICATION</scope>
    <source>
        <tissue evidence="4">Total insect</tissue>
    </source>
</reference>
<dbReference type="AlphaFoldDB" id="A0A6P8Y3Y7"/>
<sequence length="92" mass="9633">MRAPRAAIQCAVWALLASCAAAFIVPEELVSFLSIVYSNIPPIRKGTDSRVGLGFRLGPHADAQIVLELGPQTNTRPLQAGGPNFGSASSSK</sequence>
<evidence type="ECO:0000313" key="3">
    <source>
        <dbReference type="Proteomes" id="UP000515158"/>
    </source>
</evidence>
<feature type="chain" id="PRO_5028028664" evidence="2">
    <location>
        <begin position="23"/>
        <end position="92"/>
    </location>
</feature>
<accession>A0A6P8Y3Y7</accession>
<dbReference type="KEGG" id="tpal:117641197"/>
<dbReference type="RefSeq" id="XP_034234233.1">
    <property type="nucleotide sequence ID" value="XM_034378342.1"/>
</dbReference>
<dbReference type="InParanoid" id="A0A6P8Y3Y7"/>
<proteinExistence type="predicted"/>
<organism evidence="4">
    <name type="scientific">Thrips palmi</name>
    <name type="common">Melon thrips</name>
    <dbReference type="NCBI Taxonomy" id="161013"/>
    <lineage>
        <taxon>Eukaryota</taxon>
        <taxon>Metazoa</taxon>
        <taxon>Ecdysozoa</taxon>
        <taxon>Arthropoda</taxon>
        <taxon>Hexapoda</taxon>
        <taxon>Insecta</taxon>
        <taxon>Pterygota</taxon>
        <taxon>Neoptera</taxon>
        <taxon>Paraneoptera</taxon>
        <taxon>Thysanoptera</taxon>
        <taxon>Terebrantia</taxon>
        <taxon>Thripoidea</taxon>
        <taxon>Thripidae</taxon>
        <taxon>Thrips</taxon>
    </lineage>
</organism>
<keyword evidence="2" id="KW-0732">Signal</keyword>
<dbReference type="GeneID" id="117641197"/>
<name>A0A6P8Y3Y7_THRPL</name>
<feature type="region of interest" description="Disordered" evidence="1">
    <location>
        <begin position="73"/>
        <end position="92"/>
    </location>
</feature>
<dbReference type="Proteomes" id="UP000515158">
    <property type="component" value="Unplaced"/>
</dbReference>
<dbReference type="OrthoDB" id="8188574at2759"/>
<evidence type="ECO:0000256" key="2">
    <source>
        <dbReference type="SAM" id="SignalP"/>
    </source>
</evidence>
<dbReference type="PROSITE" id="PS51257">
    <property type="entry name" value="PROKAR_LIPOPROTEIN"/>
    <property type="match status" value="1"/>
</dbReference>
<feature type="non-terminal residue" evidence="4">
    <location>
        <position position="92"/>
    </location>
</feature>
<protein>
    <submittedName>
        <fullName evidence="4">Uncharacterized protein LOC117641197</fullName>
    </submittedName>
</protein>
<feature type="signal peptide" evidence="2">
    <location>
        <begin position="1"/>
        <end position="22"/>
    </location>
</feature>
<gene>
    <name evidence="4" type="primary">LOC117641197</name>
</gene>
<evidence type="ECO:0000256" key="1">
    <source>
        <dbReference type="SAM" id="MobiDB-lite"/>
    </source>
</evidence>
<evidence type="ECO:0000313" key="4">
    <source>
        <dbReference type="RefSeq" id="XP_034234233.1"/>
    </source>
</evidence>